<proteinExistence type="predicted"/>
<dbReference type="InterPro" id="IPR001810">
    <property type="entry name" value="F-box_dom"/>
</dbReference>
<organism evidence="2 3">
    <name type="scientific">Xylaria bambusicola</name>
    <dbReference type="NCBI Taxonomy" id="326684"/>
    <lineage>
        <taxon>Eukaryota</taxon>
        <taxon>Fungi</taxon>
        <taxon>Dikarya</taxon>
        <taxon>Ascomycota</taxon>
        <taxon>Pezizomycotina</taxon>
        <taxon>Sordariomycetes</taxon>
        <taxon>Xylariomycetidae</taxon>
        <taxon>Xylariales</taxon>
        <taxon>Xylariaceae</taxon>
        <taxon>Xylaria</taxon>
    </lineage>
</organism>
<dbReference type="Proteomes" id="UP001305414">
    <property type="component" value="Unassembled WGS sequence"/>
</dbReference>
<sequence>MGSHRNRQTGAQVSPSAMDALPSELLSRIAYFLPCTTDLISLRLVNKRLAAIVLRPLFEVLRFSGRRQDEPSIMNFGPNQEPELNDGHVGRTRTVEFSKLSEAVDEVIDGSLACHTKTFIFDPAYYRQKFWQDYLMHVENEENEPIDEADYEITEDDLDEDADIEARIDAAIERVLEWRRMRPERERDVLKSAQAMWDRKIAEQKQNEEAVEDALTRLFRVMTPLEEIVIKPWEFDGTLIFPDLETCNSYEIDVQRRDSFPCTFFLEVLARALHAADRRIKNLHVQELFVEHLHDSPAIHHVFTGLRHIDLNITHVDFLFEGARKSELLIELFKHAQPTLRRLSIMAGGKWPGLPARGAHSLLKMLGDGTDETGGMPLVFPQLEFVQLGGIILSALPLVQFFSAQPGLKQLELSHIYLSTNGFGWPNLIDALPATVDGWTVRGPLGHEPFQPPFDDDAPTAYNWMKEWTLLEQLSLPGWKGITGANGLHFKRVV</sequence>
<dbReference type="SUPFAM" id="SSF81383">
    <property type="entry name" value="F-box domain"/>
    <property type="match status" value="1"/>
</dbReference>
<evidence type="ECO:0000313" key="2">
    <source>
        <dbReference type="EMBL" id="KAK5630497.1"/>
    </source>
</evidence>
<dbReference type="AlphaFoldDB" id="A0AAN7Z5E2"/>
<reference evidence="2 3" key="1">
    <citation type="submission" date="2023-10" db="EMBL/GenBank/DDBJ databases">
        <title>Draft genome sequence of Xylaria bambusicola isolate GMP-LS, the root and basal stem rot pathogen of sugarcane in Indonesia.</title>
        <authorList>
            <person name="Selvaraj P."/>
            <person name="Muralishankar V."/>
            <person name="Muruganantham S."/>
            <person name="Sp S."/>
            <person name="Haryani S."/>
            <person name="Lau K.J.X."/>
            <person name="Naqvi N.I."/>
        </authorList>
    </citation>
    <scope>NUCLEOTIDE SEQUENCE [LARGE SCALE GENOMIC DNA]</scope>
    <source>
        <strain evidence="2">GMP-LS</strain>
    </source>
</reference>
<dbReference type="InterPro" id="IPR036047">
    <property type="entry name" value="F-box-like_dom_sf"/>
</dbReference>
<protein>
    <recommendedName>
        <fullName evidence="1">F-box domain-containing protein</fullName>
    </recommendedName>
</protein>
<comment type="caution">
    <text evidence="2">The sequence shown here is derived from an EMBL/GenBank/DDBJ whole genome shotgun (WGS) entry which is preliminary data.</text>
</comment>
<dbReference type="CDD" id="cd09917">
    <property type="entry name" value="F-box_SF"/>
    <property type="match status" value="1"/>
</dbReference>
<accession>A0AAN7Z5E2</accession>
<gene>
    <name evidence="2" type="ORF">RRF57_006212</name>
</gene>
<dbReference type="PROSITE" id="PS50181">
    <property type="entry name" value="FBOX"/>
    <property type="match status" value="1"/>
</dbReference>
<name>A0AAN7Z5E2_9PEZI</name>
<feature type="domain" description="F-box" evidence="1">
    <location>
        <begin position="15"/>
        <end position="61"/>
    </location>
</feature>
<dbReference type="EMBL" id="JAWHQM010000016">
    <property type="protein sequence ID" value="KAK5630497.1"/>
    <property type="molecule type" value="Genomic_DNA"/>
</dbReference>
<keyword evidence="3" id="KW-1185">Reference proteome</keyword>
<evidence type="ECO:0000313" key="3">
    <source>
        <dbReference type="Proteomes" id="UP001305414"/>
    </source>
</evidence>
<evidence type="ECO:0000259" key="1">
    <source>
        <dbReference type="PROSITE" id="PS50181"/>
    </source>
</evidence>